<gene>
    <name evidence="2" type="ORF">PIB30_041243</name>
</gene>
<evidence type="ECO:0000256" key="1">
    <source>
        <dbReference type="SAM" id="MobiDB-lite"/>
    </source>
</evidence>
<evidence type="ECO:0000313" key="3">
    <source>
        <dbReference type="Proteomes" id="UP001341840"/>
    </source>
</evidence>
<accession>A0ABU6TFK3</accession>
<organism evidence="2 3">
    <name type="scientific">Stylosanthes scabra</name>
    <dbReference type="NCBI Taxonomy" id="79078"/>
    <lineage>
        <taxon>Eukaryota</taxon>
        <taxon>Viridiplantae</taxon>
        <taxon>Streptophyta</taxon>
        <taxon>Embryophyta</taxon>
        <taxon>Tracheophyta</taxon>
        <taxon>Spermatophyta</taxon>
        <taxon>Magnoliopsida</taxon>
        <taxon>eudicotyledons</taxon>
        <taxon>Gunneridae</taxon>
        <taxon>Pentapetalae</taxon>
        <taxon>rosids</taxon>
        <taxon>fabids</taxon>
        <taxon>Fabales</taxon>
        <taxon>Fabaceae</taxon>
        <taxon>Papilionoideae</taxon>
        <taxon>50 kb inversion clade</taxon>
        <taxon>dalbergioids sensu lato</taxon>
        <taxon>Dalbergieae</taxon>
        <taxon>Pterocarpus clade</taxon>
        <taxon>Stylosanthes</taxon>
    </lineage>
</organism>
<proteinExistence type="predicted"/>
<feature type="region of interest" description="Disordered" evidence="1">
    <location>
        <begin position="103"/>
        <end position="138"/>
    </location>
</feature>
<feature type="compositionally biased region" description="Basic residues" evidence="1">
    <location>
        <begin position="127"/>
        <end position="138"/>
    </location>
</feature>
<keyword evidence="3" id="KW-1185">Reference proteome</keyword>
<dbReference type="Proteomes" id="UP001341840">
    <property type="component" value="Unassembled WGS sequence"/>
</dbReference>
<evidence type="ECO:0000313" key="2">
    <source>
        <dbReference type="EMBL" id="MED6147139.1"/>
    </source>
</evidence>
<sequence>MKKVPQKLNGSKGHNVIQHEMSEIVWSSHSKDVVEERWVSFISKHGRAKVHCEDASGSDVLTAMVHSAYDKLEADMKEYKRNSEVECIVKHDDGSVKLLAKLQTPKPIRSRGRPKKRLGSALDKKIANKKKKKEKKSG</sequence>
<comment type="caution">
    <text evidence="2">The sequence shown here is derived from an EMBL/GenBank/DDBJ whole genome shotgun (WGS) entry which is preliminary data.</text>
</comment>
<reference evidence="2 3" key="1">
    <citation type="journal article" date="2023" name="Plants (Basel)">
        <title>Bridging the Gap: Combining Genomics and Transcriptomics Approaches to Understand Stylosanthes scabra, an Orphan Legume from the Brazilian Caatinga.</title>
        <authorList>
            <person name="Ferreira-Neto J.R.C."/>
            <person name="da Silva M.D."/>
            <person name="Binneck E."/>
            <person name="de Melo N.F."/>
            <person name="da Silva R.H."/>
            <person name="de Melo A.L.T.M."/>
            <person name="Pandolfi V."/>
            <person name="Bustamante F.O."/>
            <person name="Brasileiro-Vidal A.C."/>
            <person name="Benko-Iseppon A.M."/>
        </authorList>
    </citation>
    <scope>NUCLEOTIDE SEQUENCE [LARGE SCALE GENOMIC DNA]</scope>
    <source>
        <tissue evidence="2">Leaves</tissue>
    </source>
</reference>
<protein>
    <submittedName>
        <fullName evidence="2">Uncharacterized protein</fullName>
    </submittedName>
</protein>
<dbReference type="EMBL" id="JASCZI010090848">
    <property type="protein sequence ID" value="MED6147139.1"/>
    <property type="molecule type" value="Genomic_DNA"/>
</dbReference>
<feature type="compositionally biased region" description="Basic residues" evidence="1">
    <location>
        <begin position="108"/>
        <end position="118"/>
    </location>
</feature>
<name>A0ABU6TFK3_9FABA</name>